<evidence type="ECO:0000313" key="4">
    <source>
        <dbReference type="Proteomes" id="UP000000448"/>
    </source>
</evidence>
<dbReference type="GO" id="GO:0018773">
    <property type="term" value="F:acetylpyruvate hydrolase activity"/>
    <property type="evidence" value="ECO:0007669"/>
    <property type="project" value="TreeGrafter"/>
</dbReference>
<dbReference type="Proteomes" id="UP000000448">
    <property type="component" value="Chromosome"/>
</dbReference>
<name>B9L873_NAUPA</name>
<evidence type="ECO:0000313" key="3">
    <source>
        <dbReference type="EMBL" id="ACM92793.1"/>
    </source>
</evidence>
<dbReference type="OrthoDB" id="5197601at2"/>
<gene>
    <name evidence="3" type="ordered locus">NAMH_0408</name>
</gene>
<sequence length="189" mass="21475">MNNKIVCVGRNYVEHVKELNNKMPSEPVYFMKPFSSISDDIKLPGYSPMHYEGEICFLIGETLKVGFGFDFTLREVQSELKKKGLPWERAKAFKGAAVFSDFVYFENIDDLGLEVYKNGELIQKAGVELMIYKPEFLFEDIERIFGLNDGDIVMTGTPKGVGVVNRGDEFEGRILEGDKVLVSKKWTAH</sequence>
<organism evidence="3 4">
    <name type="scientific">Nautilia profundicola (strain ATCC BAA-1463 / DSM 18972 / AmH)</name>
    <dbReference type="NCBI Taxonomy" id="598659"/>
    <lineage>
        <taxon>Bacteria</taxon>
        <taxon>Pseudomonadati</taxon>
        <taxon>Campylobacterota</taxon>
        <taxon>Epsilonproteobacteria</taxon>
        <taxon>Nautiliales</taxon>
        <taxon>Nautiliaceae</taxon>
        <taxon>Nautilia</taxon>
    </lineage>
</organism>
<keyword evidence="3" id="KW-0378">Hydrolase</keyword>
<dbReference type="InterPro" id="IPR036663">
    <property type="entry name" value="Fumarylacetoacetase_C_sf"/>
</dbReference>
<dbReference type="SUPFAM" id="SSF56529">
    <property type="entry name" value="FAH"/>
    <property type="match status" value="1"/>
</dbReference>
<evidence type="ECO:0000256" key="1">
    <source>
        <dbReference type="ARBA" id="ARBA00022723"/>
    </source>
</evidence>
<dbReference type="HOGENOM" id="CLU_028458_5_2_7"/>
<dbReference type="PANTHER" id="PTHR11820">
    <property type="entry name" value="ACYLPYRUVASE"/>
    <property type="match status" value="1"/>
</dbReference>
<keyword evidence="1" id="KW-0479">Metal-binding</keyword>
<dbReference type="Gene3D" id="3.90.850.10">
    <property type="entry name" value="Fumarylacetoacetase-like, C-terminal domain"/>
    <property type="match status" value="1"/>
</dbReference>
<dbReference type="InterPro" id="IPR011234">
    <property type="entry name" value="Fumarylacetoacetase-like_C"/>
</dbReference>
<dbReference type="KEGG" id="nam:NAMH_0408"/>
<dbReference type="eggNOG" id="COG0179">
    <property type="taxonomic scope" value="Bacteria"/>
</dbReference>
<dbReference type="Pfam" id="PF01557">
    <property type="entry name" value="FAA_hydrolase"/>
    <property type="match status" value="1"/>
</dbReference>
<dbReference type="EMBL" id="CP001279">
    <property type="protein sequence ID" value="ACM92793.1"/>
    <property type="molecule type" value="Genomic_DNA"/>
</dbReference>
<proteinExistence type="predicted"/>
<dbReference type="GO" id="GO:0046872">
    <property type="term" value="F:metal ion binding"/>
    <property type="evidence" value="ECO:0007669"/>
    <property type="project" value="UniProtKB-KW"/>
</dbReference>
<dbReference type="EC" id="3.-.-.-" evidence="3"/>
<dbReference type="STRING" id="598659.NAMH_0408"/>
<protein>
    <submittedName>
        <fullName evidence="3">Fumarylacetoacetate hydrolase domain containing protein 1</fullName>
        <ecNumber evidence="3">3.-.-.-</ecNumber>
    </submittedName>
</protein>
<reference evidence="3 4" key="1">
    <citation type="journal article" date="2009" name="PLoS Genet.">
        <title>Adaptations to submarine hydrothermal environments exemplified by the genome of Nautilia profundicola.</title>
        <authorList>
            <person name="Campbell B.J."/>
            <person name="Smith J.L."/>
            <person name="Hanson T.E."/>
            <person name="Klotz M.G."/>
            <person name="Stein L.Y."/>
            <person name="Lee C.K."/>
            <person name="Wu D."/>
            <person name="Robinson J.M."/>
            <person name="Khouri H.M."/>
            <person name="Eisen J.A."/>
            <person name="Cary S.C."/>
        </authorList>
    </citation>
    <scope>NUCLEOTIDE SEQUENCE [LARGE SCALE GENOMIC DNA]</scope>
    <source>
        <strain evidence="4">ATCC BAA-1463 / DSM 18972 / AmH</strain>
    </source>
</reference>
<dbReference type="RefSeq" id="WP_015901845.1">
    <property type="nucleotide sequence ID" value="NC_012115.1"/>
</dbReference>
<dbReference type="AlphaFoldDB" id="B9L873"/>
<feature type="domain" description="Fumarylacetoacetase-like C-terminal" evidence="2">
    <location>
        <begin position="4"/>
        <end position="174"/>
    </location>
</feature>
<accession>B9L873</accession>
<evidence type="ECO:0000259" key="2">
    <source>
        <dbReference type="Pfam" id="PF01557"/>
    </source>
</evidence>
<dbReference type="PANTHER" id="PTHR11820:SF7">
    <property type="entry name" value="ACYLPYRUVASE FAHD1, MITOCHONDRIAL"/>
    <property type="match status" value="1"/>
</dbReference>
<keyword evidence="4" id="KW-1185">Reference proteome</keyword>